<dbReference type="EMBL" id="AP019713">
    <property type="protein sequence ID" value="BBK66827.1"/>
    <property type="molecule type" value="Genomic_DNA"/>
</dbReference>
<protein>
    <submittedName>
        <fullName evidence="1">Uncharacterized protein</fullName>
    </submittedName>
</protein>
<gene>
    <name evidence="1" type="ORF">TMSFP482_06830</name>
</gene>
<name>A0A5S9ETN7_STAAU</name>
<reference evidence="1" key="1">
    <citation type="submission" date="2019-06" db="EMBL/GenBank/DDBJ databases">
        <title>A novel staphylococcal enterotoxin, SE02, involved in a staphylococcal food poisoning outbreak that occurred in Tokyo in 2004.</title>
        <authorList>
            <person name="Suzuki Y."/>
            <person name="Kubota H."/>
            <person name="Kato R."/>
            <person name="Sadamasu K."/>
        </authorList>
    </citation>
    <scope>NUCLEOTIDE SEQUENCE</scope>
    <source>
        <strain evidence="1">Tokyo12482</strain>
    </source>
</reference>
<proteinExistence type="predicted"/>
<organism evidence="1">
    <name type="scientific">Staphylococcus aureus</name>
    <dbReference type="NCBI Taxonomy" id="1280"/>
    <lineage>
        <taxon>Bacteria</taxon>
        <taxon>Bacillati</taxon>
        <taxon>Bacillota</taxon>
        <taxon>Bacilli</taxon>
        <taxon>Bacillales</taxon>
        <taxon>Staphylococcaceae</taxon>
        <taxon>Staphylococcus</taxon>
    </lineage>
</organism>
<evidence type="ECO:0000313" key="1">
    <source>
        <dbReference type="EMBL" id="BBK66827.1"/>
    </source>
</evidence>
<sequence length="60" mass="7135">MTFASDMLKVFFLCLKTYTYFEKVKMAINDVNESRKYTRYCITKGCAILLYTSKLHSYKN</sequence>
<accession>A0A5S9ETN7</accession>
<dbReference type="AlphaFoldDB" id="A0A5S9ETN7"/>